<protein>
    <submittedName>
        <fullName evidence="1">Uncharacterized protein</fullName>
    </submittedName>
</protein>
<sequence>MYSVGGRFIFFSGLSDSRILDTLSRRKGILSHITLEANKDKFHIKFKDIKKRAPTFRTDEIEKDYFYWFSLALRHPTALLPLKHLNYNFATPKGDGTRRLNEIGNSYKNITHRILTIPKNKLFDDEFLDFDFYITRQDIDDTNTTLIPPTKVPPRTQQAKLYNVGLIDSDFKFGISISRMKPREILGMDLARIYHHEYVKEYLKKKGK</sequence>
<accession>A0A0F9FNT5</accession>
<gene>
    <name evidence="1" type="ORF">LCGC14_2282920</name>
</gene>
<dbReference type="AlphaFoldDB" id="A0A0F9FNT5"/>
<dbReference type="EMBL" id="LAZR01031802">
    <property type="protein sequence ID" value="KKL52692.1"/>
    <property type="molecule type" value="Genomic_DNA"/>
</dbReference>
<evidence type="ECO:0000313" key="1">
    <source>
        <dbReference type="EMBL" id="KKL52692.1"/>
    </source>
</evidence>
<reference evidence="1" key="1">
    <citation type="journal article" date="2015" name="Nature">
        <title>Complex archaea that bridge the gap between prokaryotes and eukaryotes.</title>
        <authorList>
            <person name="Spang A."/>
            <person name="Saw J.H."/>
            <person name="Jorgensen S.L."/>
            <person name="Zaremba-Niedzwiedzka K."/>
            <person name="Martijn J."/>
            <person name="Lind A.E."/>
            <person name="van Eijk R."/>
            <person name="Schleper C."/>
            <person name="Guy L."/>
            <person name="Ettema T.J."/>
        </authorList>
    </citation>
    <scope>NUCLEOTIDE SEQUENCE</scope>
</reference>
<name>A0A0F9FNT5_9ZZZZ</name>
<organism evidence="1">
    <name type="scientific">marine sediment metagenome</name>
    <dbReference type="NCBI Taxonomy" id="412755"/>
    <lineage>
        <taxon>unclassified sequences</taxon>
        <taxon>metagenomes</taxon>
        <taxon>ecological metagenomes</taxon>
    </lineage>
</organism>
<proteinExistence type="predicted"/>
<comment type="caution">
    <text evidence="1">The sequence shown here is derived from an EMBL/GenBank/DDBJ whole genome shotgun (WGS) entry which is preliminary data.</text>
</comment>